<reference evidence="1 2" key="1">
    <citation type="journal article" date="2015" name="Nature">
        <title>rRNA introns, odd ribosomes, and small enigmatic genomes across a large radiation of phyla.</title>
        <authorList>
            <person name="Brown C.T."/>
            <person name="Hug L.A."/>
            <person name="Thomas B.C."/>
            <person name="Sharon I."/>
            <person name="Castelle C.J."/>
            <person name="Singh A."/>
            <person name="Wilkins M.J."/>
            <person name="Williams K.H."/>
            <person name="Banfield J.F."/>
        </authorList>
    </citation>
    <scope>NUCLEOTIDE SEQUENCE [LARGE SCALE GENOMIC DNA]</scope>
</reference>
<protein>
    <recommendedName>
        <fullName evidence="3">HD domain-containing protein</fullName>
    </recommendedName>
</protein>
<evidence type="ECO:0000313" key="1">
    <source>
        <dbReference type="EMBL" id="KKP89021.1"/>
    </source>
</evidence>
<sequence>MEKITNNLEEESKMGSVLELIDRIEADGEKKEATKKLVLDLLTEIEDKYGVDGEGEKPFHDLAHSLEFIQDSITAFDLYQEKYPNLIDPQDKLLVMIAGAGHDVIQENNGMQDPGKNEQESAEFVLRQINMDDKLKTIYSDQEKSWLIKMILATRFDFANHQQSLTSDNIQIKEDVLERVMALADLMALGDFDRQHWRGNRLFWEIFGGKYQTEDINGKLKLATNWFDGQIKILHNQTKYLEKFDNIGAQLYPDISVNIQLYTEILEQVDILQQKFLNMEIKQEDVEESLKRLLSKDKEIINSLKNELGLERG</sequence>
<dbReference type="EMBL" id="LBRB01000004">
    <property type="protein sequence ID" value="KKP89021.1"/>
    <property type="molecule type" value="Genomic_DNA"/>
</dbReference>
<dbReference type="AlphaFoldDB" id="A0A0G0DJQ3"/>
<evidence type="ECO:0008006" key="3">
    <source>
        <dbReference type="Google" id="ProtNLM"/>
    </source>
</evidence>
<gene>
    <name evidence="1" type="ORF">UR93_C0004G0014</name>
</gene>
<dbReference type="SUPFAM" id="SSF109604">
    <property type="entry name" value="HD-domain/PDEase-like"/>
    <property type="match status" value="1"/>
</dbReference>
<accession>A0A0G0DJQ3</accession>
<comment type="caution">
    <text evidence="1">The sequence shown here is derived from an EMBL/GenBank/DDBJ whole genome shotgun (WGS) entry which is preliminary data.</text>
</comment>
<evidence type="ECO:0000313" key="2">
    <source>
        <dbReference type="Proteomes" id="UP000034316"/>
    </source>
</evidence>
<proteinExistence type="predicted"/>
<name>A0A0G0DJQ3_9BACT</name>
<dbReference type="Proteomes" id="UP000034316">
    <property type="component" value="Unassembled WGS sequence"/>
</dbReference>
<organism evidence="1 2">
    <name type="scientific">Berkelbacteria bacterium GW2011_GWA2_35_9</name>
    <dbReference type="NCBI Taxonomy" id="1618333"/>
    <lineage>
        <taxon>Bacteria</taxon>
        <taxon>Candidatus Berkelbacteria</taxon>
    </lineage>
</organism>